<dbReference type="Gene3D" id="3.40.50.2000">
    <property type="entry name" value="Glycogen Phosphorylase B"/>
    <property type="match status" value="2"/>
</dbReference>
<dbReference type="Pfam" id="PF06722">
    <property type="entry name" value="EryCIII-like_C"/>
    <property type="match status" value="1"/>
</dbReference>
<reference evidence="7" key="1">
    <citation type="submission" date="2019-04" db="EMBL/GenBank/DDBJ databases">
        <title>Friends and foes A comparative genomics studyof 23 Aspergillus species from section Flavi.</title>
        <authorList>
            <consortium name="DOE Joint Genome Institute"/>
            <person name="Kjaerbolling I."/>
            <person name="Vesth T."/>
            <person name="Frisvad J.C."/>
            <person name="Nybo J.L."/>
            <person name="Theobald S."/>
            <person name="Kildgaard S."/>
            <person name="Isbrandt T."/>
            <person name="Kuo A."/>
            <person name="Sato A."/>
            <person name="Lyhne E.K."/>
            <person name="Kogle M.E."/>
            <person name="Wiebenga A."/>
            <person name="Kun R.S."/>
            <person name="Lubbers R.J."/>
            <person name="Makela M.R."/>
            <person name="Barry K."/>
            <person name="Chovatia M."/>
            <person name="Clum A."/>
            <person name="Daum C."/>
            <person name="Haridas S."/>
            <person name="He G."/>
            <person name="LaButti K."/>
            <person name="Lipzen A."/>
            <person name="Mondo S."/>
            <person name="Riley R."/>
            <person name="Salamov A."/>
            <person name="Simmons B.A."/>
            <person name="Magnuson J.K."/>
            <person name="Henrissat B."/>
            <person name="Mortensen U.H."/>
            <person name="Larsen T.O."/>
            <person name="Devries R.P."/>
            <person name="Grigoriev I.V."/>
            <person name="Machida M."/>
            <person name="Baker S.E."/>
            <person name="Andersen M.R."/>
        </authorList>
    </citation>
    <scope>NUCLEOTIDE SEQUENCE [LARGE SCALE GENOMIC DNA]</scope>
    <source>
        <strain evidence="7">IBT 14317</strain>
    </source>
</reference>
<feature type="domain" description="Erythromycin biosynthesis protein CIII-like C-terminal" evidence="6">
    <location>
        <begin position="384"/>
        <end position="471"/>
    </location>
</feature>
<evidence type="ECO:0000313" key="7">
    <source>
        <dbReference type="EMBL" id="KAE8390433.1"/>
    </source>
</evidence>
<dbReference type="SUPFAM" id="SSF53756">
    <property type="entry name" value="UDP-Glycosyltransferase/glycogen phosphorylase"/>
    <property type="match status" value="1"/>
</dbReference>
<dbReference type="InterPro" id="IPR002213">
    <property type="entry name" value="UDP_glucos_trans"/>
</dbReference>
<dbReference type="OrthoDB" id="5835829at2759"/>
<dbReference type="GO" id="GO:0005975">
    <property type="term" value="P:carbohydrate metabolic process"/>
    <property type="evidence" value="ECO:0007669"/>
    <property type="project" value="InterPro"/>
</dbReference>
<dbReference type="Proteomes" id="UP000326877">
    <property type="component" value="Unassembled WGS sequence"/>
</dbReference>
<evidence type="ECO:0000256" key="2">
    <source>
        <dbReference type="ARBA" id="ARBA00022679"/>
    </source>
</evidence>
<dbReference type="GO" id="GO:0016906">
    <property type="term" value="F:sterol 3-beta-glucosyltransferase activity"/>
    <property type="evidence" value="ECO:0007669"/>
    <property type="project" value="UniProtKB-ARBA"/>
</dbReference>
<proteinExistence type="predicted"/>
<dbReference type="InterPro" id="IPR010610">
    <property type="entry name" value="EryCIII-like_C"/>
</dbReference>
<evidence type="ECO:0000259" key="6">
    <source>
        <dbReference type="Pfam" id="PF06722"/>
    </source>
</evidence>
<dbReference type="AlphaFoldDB" id="A0A5N7CA29"/>
<dbReference type="GO" id="GO:0006629">
    <property type="term" value="P:lipid metabolic process"/>
    <property type="evidence" value="ECO:0007669"/>
    <property type="project" value="UniProtKB-KW"/>
</dbReference>
<gene>
    <name evidence="7" type="ORF">BDV23DRAFT_172411</name>
</gene>
<feature type="domain" description="Glycosyltransferase family 28 N-terminal" evidence="5">
    <location>
        <begin position="59"/>
        <end position="216"/>
    </location>
</feature>
<sequence length="773" mass="83774">MLIFRKENGRIDIELDGSDSEHLAPLLQPRHDSEEEDAHSTGRGDDTTIHSLTPPRLNIVLQVVGSRGDLQPFLALGLALQQSGHRVRVATHPVFQTFVQDIGLEFFSIGGDPLDLMSYVVKNSGLVPNAKSILEGSVNENRRIVREILEGCWRSCFETGDGLQCSNKAESSQAKPFVANAIIANPPSFAHIHCAEKMGVPLQFMFTMPWSPTRELPHPFTNIKSSSVEENAANYVSYYLVELLTWQGLGSTINAFRQKTLGLDPIDIASALALIPRLRIHSTYCWSPSLLSKPRDWESHLTVSGFCFLPLVTGYTPSHDLNTFLDSGPPPIYIGFGSIVVDDPKALTEMVLDAIRLTGVRAVISTGWGTLLEEKHVPRESVIYIKDCPHDWIFRRVSCVVHHGGAGTTAAALVAGKPSVIIPFFGDQFFWGNTIANAGAGPKPIHFENLSAASLAAAIQTALQPGMLTAAQVLQDKICREDGITMAVQSFHRMLPVAALRCTLDETRAATWRVLATDEKLSARAAALLIEKGLLNIDEIEMLQPCKYTCDLGPWDPLTGTAFAALDIGKEFLKGVSRIGSAFVIDRQSAKCKELVAGKSRALHSITGLGRVCASVVQGPAKVGVAFTQGMHNAPKLWGDHTVRPQEKVDGFRSGWEAGGKELFYGVRDGLCGLAMEPVIGARRRGVVGGISGIGIGALSSIVKTASGVSGAIIYPLKGIEKSIAKRWISRRGDAIEDALLAQGKLERAGLTEDECNAVIRKWQTCVSENAIR</sequence>
<dbReference type="FunFam" id="3.40.50.2000:FF:000009">
    <property type="entry name" value="Sterol 3-beta-glucosyltransferase UGT80A2"/>
    <property type="match status" value="1"/>
</dbReference>
<feature type="region of interest" description="Disordered" evidence="4">
    <location>
        <begin position="30"/>
        <end position="51"/>
    </location>
</feature>
<evidence type="ECO:0000256" key="3">
    <source>
        <dbReference type="ARBA" id="ARBA00023098"/>
    </source>
</evidence>
<keyword evidence="2 7" id="KW-0808">Transferase</keyword>
<dbReference type="PANTHER" id="PTHR48050:SF13">
    <property type="entry name" value="STEROL 3-BETA-GLUCOSYLTRANSFERASE UGT80A2"/>
    <property type="match status" value="1"/>
</dbReference>
<dbReference type="CDD" id="cd03784">
    <property type="entry name" value="GT1_Gtf-like"/>
    <property type="match status" value="1"/>
</dbReference>
<dbReference type="EMBL" id="ML735255">
    <property type="protein sequence ID" value="KAE8390433.1"/>
    <property type="molecule type" value="Genomic_DNA"/>
</dbReference>
<evidence type="ECO:0000256" key="4">
    <source>
        <dbReference type="SAM" id="MobiDB-lite"/>
    </source>
</evidence>
<accession>A0A5N7CA29</accession>
<organism evidence="7">
    <name type="scientific">Petromyces alliaceus</name>
    <name type="common">Aspergillus alliaceus</name>
    <dbReference type="NCBI Taxonomy" id="209559"/>
    <lineage>
        <taxon>Eukaryota</taxon>
        <taxon>Fungi</taxon>
        <taxon>Dikarya</taxon>
        <taxon>Ascomycota</taxon>
        <taxon>Pezizomycotina</taxon>
        <taxon>Eurotiomycetes</taxon>
        <taxon>Eurotiomycetidae</taxon>
        <taxon>Eurotiales</taxon>
        <taxon>Aspergillaceae</taxon>
        <taxon>Aspergillus</taxon>
        <taxon>Aspergillus subgen. Circumdati</taxon>
    </lineage>
</organism>
<dbReference type="GO" id="GO:0012505">
    <property type="term" value="C:endomembrane system"/>
    <property type="evidence" value="ECO:0007669"/>
    <property type="project" value="UniProtKB-SubCell"/>
</dbReference>
<protein>
    <submittedName>
        <fullName evidence="7">UDP-glucose,sterol transferase</fullName>
    </submittedName>
</protein>
<evidence type="ECO:0000256" key="1">
    <source>
        <dbReference type="ARBA" id="ARBA00004184"/>
    </source>
</evidence>
<comment type="subcellular location">
    <subcellularLocation>
        <location evidence="1">Endomembrane system</location>
        <topology evidence="1">Peripheral membrane protein</topology>
    </subcellularLocation>
</comment>
<feature type="compositionally biased region" description="Basic and acidic residues" evidence="4">
    <location>
        <begin position="30"/>
        <end position="48"/>
    </location>
</feature>
<keyword evidence="3" id="KW-0443">Lipid metabolism</keyword>
<dbReference type="Pfam" id="PF03033">
    <property type="entry name" value="Glyco_transf_28"/>
    <property type="match status" value="1"/>
</dbReference>
<dbReference type="PANTHER" id="PTHR48050">
    <property type="entry name" value="STEROL 3-BETA-GLUCOSYLTRANSFERASE"/>
    <property type="match status" value="1"/>
</dbReference>
<dbReference type="InterPro" id="IPR004276">
    <property type="entry name" value="GlycoTrans_28_N"/>
</dbReference>
<evidence type="ECO:0000259" key="5">
    <source>
        <dbReference type="Pfam" id="PF03033"/>
    </source>
</evidence>
<dbReference type="InterPro" id="IPR050426">
    <property type="entry name" value="Glycosyltransferase_28"/>
</dbReference>
<name>A0A5N7CA29_PETAA</name>